<dbReference type="AlphaFoldDB" id="A0A226DK40"/>
<evidence type="ECO:0000259" key="8">
    <source>
        <dbReference type="PROSITE" id="PS50102"/>
    </source>
</evidence>
<dbReference type="CDD" id="cd12324">
    <property type="entry name" value="RRM_RBM8"/>
    <property type="match status" value="1"/>
</dbReference>
<comment type="similarity">
    <text evidence="1 6">Belongs to the RBM8A family.</text>
</comment>
<dbReference type="PROSITE" id="PS50102">
    <property type="entry name" value="RRM"/>
    <property type="match status" value="1"/>
</dbReference>
<keyword evidence="10" id="KW-1185">Reference proteome</keyword>
<keyword evidence="6" id="KW-0813">Transport</keyword>
<evidence type="ECO:0000256" key="5">
    <source>
        <dbReference type="PROSITE-ProRule" id="PRU00176"/>
    </source>
</evidence>
<dbReference type="InterPro" id="IPR000504">
    <property type="entry name" value="RRM_dom"/>
</dbReference>
<dbReference type="GO" id="GO:0005737">
    <property type="term" value="C:cytoplasm"/>
    <property type="evidence" value="ECO:0007669"/>
    <property type="project" value="UniProtKB-SubCell"/>
</dbReference>
<proteinExistence type="inferred from homology"/>
<comment type="subunit">
    <text evidence="6">Heterodimer with MAGOH. Part of the mRNA splicing-dependent exon junction complex (EJC) complex; the core complex contains CASC3, EIF4A3, MAGOH and RBM8A.</text>
</comment>
<dbReference type="OrthoDB" id="15688at2759"/>
<evidence type="ECO:0000256" key="6">
    <source>
        <dbReference type="RuleBase" id="RU361239"/>
    </source>
</evidence>
<evidence type="ECO:0000256" key="1">
    <source>
        <dbReference type="ARBA" id="ARBA00007987"/>
    </source>
</evidence>
<name>A0A226DK40_FOLCA</name>
<comment type="caution">
    <text evidence="9">The sequence shown here is derived from an EMBL/GenBank/DDBJ whole genome shotgun (WGS) entry which is preliminary data.</text>
</comment>
<evidence type="ECO:0000313" key="10">
    <source>
        <dbReference type="Proteomes" id="UP000198287"/>
    </source>
</evidence>
<keyword evidence="6" id="KW-0507">mRNA processing</keyword>
<evidence type="ECO:0000256" key="4">
    <source>
        <dbReference type="ARBA" id="ARBA00023242"/>
    </source>
</evidence>
<sequence length="172" mass="19389">MADILDLDVQQEDMAIDEAGGEDEGGVETLKQRAPKKKGRGFAMENPRPEGVDEVYERIDFAGRAVDEYVDMSAQRSIEGWILMVTGIHEEAHEDDVHGRFAEYGEIKSLHLNLDRRSGFLKGYALIEFEHFKDASAAKNGLDGGDMLGNTIHVDWAFMKKPLNANRSRRRH</sequence>
<evidence type="ECO:0000313" key="9">
    <source>
        <dbReference type="EMBL" id="OXA45559.1"/>
    </source>
</evidence>
<dbReference type="SMART" id="SM00360">
    <property type="entry name" value="RRM"/>
    <property type="match status" value="1"/>
</dbReference>
<keyword evidence="6" id="KW-0508">mRNA splicing</keyword>
<dbReference type="GO" id="GO:0003729">
    <property type="term" value="F:mRNA binding"/>
    <property type="evidence" value="ECO:0007669"/>
    <property type="project" value="InterPro"/>
</dbReference>
<keyword evidence="6" id="KW-0509">mRNA transport</keyword>
<dbReference type="Proteomes" id="UP000198287">
    <property type="component" value="Unassembled WGS sequence"/>
</dbReference>
<protein>
    <recommendedName>
        <fullName evidence="6">RNA-binding protein 8A</fullName>
    </recommendedName>
</protein>
<comment type="subcellular location">
    <subcellularLocation>
        <location evidence="6">Nucleus</location>
    </subcellularLocation>
    <subcellularLocation>
        <location evidence="6">Nucleus speckle</location>
    </subcellularLocation>
    <subcellularLocation>
        <location evidence="6">Cytoplasm</location>
    </subcellularLocation>
</comment>
<dbReference type="GO" id="GO:0008380">
    <property type="term" value="P:RNA splicing"/>
    <property type="evidence" value="ECO:0007669"/>
    <property type="project" value="UniProtKB-KW"/>
</dbReference>
<dbReference type="PRINTS" id="PR01738">
    <property type="entry name" value="RNABINDINGM8"/>
</dbReference>
<gene>
    <name evidence="9" type="ORF">Fcan01_19542</name>
</gene>
<dbReference type="InterPro" id="IPR035979">
    <property type="entry name" value="RBD_domain_sf"/>
</dbReference>
<keyword evidence="2 6" id="KW-0963">Cytoplasm</keyword>
<dbReference type="InterPro" id="IPR033744">
    <property type="entry name" value="RRM_RBM8"/>
</dbReference>
<dbReference type="EMBL" id="LNIX01000017">
    <property type="protein sequence ID" value="OXA45559.1"/>
    <property type="molecule type" value="Genomic_DNA"/>
</dbReference>
<dbReference type="PANTHER" id="PTHR45894">
    <property type="entry name" value="RNA-BINDING PROTEIN 8A"/>
    <property type="match status" value="1"/>
</dbReference>
<evidence type="ECO:0000256" key="3">
    <source>
        <dbReference type="ARBA" id="ARBA00022884"/>
    </source>
</evidence>
<feature type="domain" description="RRM" evidence="8">
    <location>
        <begin position="81"/>
        <end position="159"/>
    </location>
</feature>
<dbReference type="GO" id="GO:0006397">
    <property type="term" value="P:mRNA processing"/>
    <property type="evidence" value="ECO:0007669"/>
    <property type="project" value="UniProtKB-KW"/>
</dbReference>
<dbReference type="STRING" id="158441.A0A226DK40"/>
<reference evidence="9 10" key="1">
    <citation type="submission" date="2015-12" db="EMBL/GenBank/DDBJ databases">
        <title>The genome of Folsomia candida.</title>
        <authorList>
            <person name="Faddeeva A."/>
            <person name="Derks M.F."/>
            <person name="Anvar Y."/>
            <person name="Smit S."/>
            <person name="Van Straalen N."/>
            <person name="Roelofs D."/>
        </authorList>
    </citation>
    <scope>NUCLEOTIDE SEQUENCE [LARGE SCALE GENOMIC DNA]</scope>
    <source>
        <strain evidence="9 10">VU population</strain>
        <tissue evidence="9">Whole body</tissue>
    </source>
</reference>
<dbReference type="GO" id="GO:0016607">
    <property type="term" value="C:nuclear speck"/>
    <property type="evidence" value="ECO:0007669"/>
    <property type="project" value="UniProtKB-SubCell"/>
</dbReference>
<feature type="region of interest" description="Disordered" evidence="7">
    <location>
        <begin position="16"/>
        <end position="49"/>
    </location>
</feature>
<keyword evidence="4 6" id="KW-0539">Nucleus</keyword>
<dbReference type="OMA" id="VDWAFMK"/>
<evidence type="ECO:0000256" key="2">
    <source>
        <dbReference type="ARBA" id="ARBA00022490"/>
    </source>
</evidence>
<organism evidence="9 10">
    <name type="scientific">Folsomia candida</name>
    <name type="common">Springtail</name>
    <dbReference type="NCBI Taxonomy" id="158441"/>
    <lineage>
        <taxon>Eukaryota</taxon>
        <taxon>Metazoa</taxon>
        <taxon>Ecdysozoa</taxon>
        <taxon>Arthropoda</taxon>
        <taxon>Hexapoda</taxon>
        <taxon>Collembola</taxon>
        <taxon>Entomobryomorpha</taxon>
        <taxon>Isotomoidea</taxon>
        <taxon>Isotomidae</taxon>
        <taxon>Proisotominae</taxon>
        <taxon>Folsomia</taxon>
    </lineage>
</organism>
<evidence type="ECO:0000256" key="7">
    <source>
        <dbReference type="SAM" id="MobiDB-lite"/>
    </source>
</evidence>
<dbReference type="InterPro" id="IPR012677">
    <property type="entry name" value="Nucleotide-bd_a/b_plait_sf"/>
</dbReference>
<dbReference type="InterPro" id="IPR008111">
    <property type="entry name" value="RNA-bd_8"/>
</dbReference>
<dbReference type="SUPFAM" id="SSF54928">
    <property type="entry name" value="RNA-binding domain, RBD"/>
    <property type="match status" value="1"/>
</dbReference>
<dbReference type="Pfam" id="PF00076">
    <property type="entry name" value="RRM_1"/>
    <property type="match status" value="1"/>
</dbReference>
<accession>A0A226DK40</accession>
<feature type="compositionally biased region" description="Acidic residues" evidence="7">
    <location>
        <begin position="16"/>
        <end position="26"/>
    </location>
</feature>
<keyword evidence="3 5" id="KW-0694">RNA-binding</keyword>
<dbReference type="Gene3D" id="3.30.70.330">
    <property type="match status" value="1"/>
</dbReference>
<dbReference type="GO" id="GO:0051028">
    <property type="term" value="P:mRNA transport"/>
    <property type="evidence" value="ECO:0007669"/>
    <property type="project" value="UniProtKB-KW"/>
</dbReference>
<comment type="function">
    <text evidence="6">Core component of the splicing-dependent multiprotein exon junction complex (EJC) deposited at splice junctions on mRNAs.</text>
</comment>